<organism evidence="2 3">
    <name type="scientific">Haploplasma axanthum</name>
    <name type="common">Acholeplasma axanthum</name>
    <dbReference type="NCBI Taxonomy" id="29552"/>
    <lineage>
        <taxon>Bacteria</taxon>
        <taxon>Bacillati</taxon>
        <taxon>Mycoplasmatota</taxon>
        <taxon>Mollicutes</taxon>
        <taxon>Acholeplasmatales</taxon>
        <taxon>Acholeplasmataceae</taxon>
        <taxon>Haploplasma</taxon>
    </lineage>
</organism>
<sequence length="127" mass="15259">MCKKIFLEQNNLSDIFEHISDFNNDIDNFVIKNLKLVKDILKEKMKKNSIKDQLLIEKLDNKYMYLIEKFDYDDKEIINLTIEEAKIEILKQKAKSYQDEYLEAKVDTDKYENLVSEVTRVKEKNNK</sequence>
<dbReference type="KEGG" id="aaxa:NCTC10138_00176"/>
<dbReference type="Proteomes" id="UP000289841">
    <property type="component" value="Chromosome"/>
</dbReference>
<accession>A0A449BBK2</accession>
<dbReference type="STRING" id="1278311.GCA_000428705_01279"/>
<proteinExistence type="predicted"/>
<keyword evidence="1" id="KW-0175">Coiled coil</keyword>
<dbReference type="AlphaFoldDB" id="A0A449BBK2"/>
<evidence type="ECO:0000313" key="2">
    <source>
        <dbReference type="EMBL" id="VEU79823.1"/>
    </source>
</evidence>
<feature type="coiled-coil region" evidence="1">
    <location>
        <begin position="80"/>
        <end position="107"/>
    </location>
</feature>
<evidence type="ECO:0000256" key="1">
    <source>
        <dbReference type="SAM" id="Coils"/>
    </source>
</evidence>
<gene>
    <name evidence="2" type="ORF">NCTC10138_00176</name>
</gene>
<reference evidence="2 3" key="1">
    <citation type="submission" date="2019-01" db="EMBL/GenBank/DDBJ databases">
        <authorList>
            <consortium name="Pathogen Informatics"/>
        </authorList>
    </citation>
    <scope>NUCLEOTIDE SEQUENCE [LARGE SCALE GENOMIC DNA]</scope>
    <source>
        <strain evidence="2 3">NCTC10138</strain>
    </source>
</reference>
<keyword evidence="3" id="KW-1185">Reference proteome</keyword>
<protein>
    <submittedName>
        <fullName evidence="2">Uncharacterized protein</fullName>
    </submittedName>
</protein>
<evidence type="ECO:0000313" key="3">
    <source>
        <dbReference type="Proteomes" id="UP000289841"/>
    </source>
</evidence>
<dbReference type="EMBL" id="LR215048">
    <property type="protein sequence ID" value="VEU79823.1"/>
    <property type="molecule type" value="Genomic_DNA"/>
</dbReference>
<name>A0A449BBK2_HAPAX</name>